<dbReference type="InterPro" id="IPR036856">
    <property type="entry name" value="Ald_Oxase/Xan_DH_a/b_sf"/>
</dbReference>
<dbReference type="RefSeq" id="WP_250199208.1">
    <property type="nucleotide sequence ID" value="NZ_CP097636.1"/>
</dbReference>
<keyword evidence="5" id="KW-1185">Reference proteome</keyword>
<feature type="domain" description="Aldehyde oxidase/xanthine dehydrogenase a/b hammerhead" evidence="3">
    <location>
        <begin position="27"/>
        <end position="146"/>
    </location>
</feature>
<dbReference type="InterPro" id="IPR037165">
    <property type="entry name" value="AldOxase/xan_DH_Mopterin-bd_sf"/>
</dbReference>
<sequence>MSAAAVETGRYGSGHIVRRIEDPALVTGRGRFTDDVAPAGQVHLAFARSTYAHARILSIDVEGALAQPGVLAVYTGADLVAAGVKPLPGGGFKRPDGSPGATAARHALAHEVVRFVGEAVAAVVADTREAARNAAAALWIDYEELPAVTDPVQAVSPGAPVLCEAAPDNIAAEMRHGDAAATAAAFAAAAHVVQVDIRNQRLAASPMEPRCTQAELDTATGRLTVRLSSQMPTGVRNGIAGLIPGRTPENVRVKVDDVGGGFGMKTGLYPEDVAVAHAALQLQRPVSWRAERLEEFLASTHGRDVLTHAELALDANGRALALRVRSLANVGAYATTAGLAIQLLIGPWVSTSIYDLQTIDLHYTGVMTHTAPTGAYRGAGRPEAIYLMERLMDAAARQLGMDPAELRRRNMIRPEQMPYRNPMGQTYDSGQFARILDQGLALADWQGFAARRAESQARGRLRGRGIATFLEWTGGNALEERVVVDVTADGYIELTSATQAMGQGIATSYAQLAVDVFGVPIDRIRVLQGDTDRANGFGSAGSRSLFTGGSAVRVASERTVDTARQLAAEALEAPAGDIEYREGRLSVAGTDLGIGLFELAGRQPTQRITVDVTNAVSAPSWPNGCHICEVEIDTATGQVAIVAYASVNDIGRVVSPAIVRGQIEGGAVQGIGQALLEQVVYDPGSGQLLTASFLDYAMPHADGFVGFKTQFDTSVPCLTNPLGVKGVGELGTIGATPAVVNAVIDALDAAGQGAAAERIQMPVTAERVWRALAGDYDPAPLADLPAA</sequence>
<organism evidence="4 5">
    <name type="scientific">Aquincola tertiaricarbonis</name>
    <dbReference type="NCBI Taxonomy" id="391953"/>
    <lineage>
        <taxon>Bacteria</taxon>
        <taxon>Pseudomonadati</taxon>
        <taxon>Pseudomonadota</taxon>
        <taxon>Betaproteobacteria</taxon>
        <taxon>Burkholderiales</taxon>
        <taxon>Sphaerotilaceae</taxon>
        <taxon>Aquincola</taxon>
    </lineage>
</organism>
<evidence type="ECO:0000259" key="3">
    <source>
        <dbReference type="SMART" id="SM01008"/>
    </source>
</evidence>
<dbReference type="SMART" id="SM01008">
    <property type="entry name" value="Ald_Xan_dh_C"/>
    <property type="match status" value="1"/>
</dbReference>
<evidence type="ECO:0000256" key="1">
    <source>
        <dbReference type="ARBA" id="ARBA00022505"/>
    </source>
</evidence>
<protein>
    <submittedName>
        <fullName evidence="4">Xanthine dehydrogenase family protein molybdopterin-binding subunit</fullName>
    </submittedName>
</protein>
<keyword evidence="2" id="KW-0560">Oxidoreductase</keyword>
<dbReference type="SUPFAM" id="SSF56003">
    <property type="entry name" value="Molybdenum cofactor-binding domain"/>
    <property type="match status" value="1"/>
</dbReference>
<name>A0ABY4SFV0_AQUTE</name>
<dbReference type="EMBL" id="CP097636">
    <property type="protein sequence ID" value="URI11010.1"/>
    <property type="molecule type" value="Genomic_DNA"/>
</dbReference>
<dbReference type="Pfam" id="PF01315">
    <property type="entry name" value="Ald_Xan_dh_C"/>
    <property type="match status" value="1"/>
</dbReference>
<dbReference type="PANTHER" id="PTHR11908">
    <property type="entry name" value="XANTHINE DEHYDROGENASE"/>
    <property type="match status" value="1"/>
</dbReference>
<dbReference type="InterPro" id="IPR008274">
    <property type="entry name" value="AldOxase/xan_DH_MoCoBD1"/>
</dbReference>
<dbReference type="Gene3D" id="3.30.365.10">
    <property type="entry name" value="Aldehyde oxidase/xanthine dehydrogenase, molybdopterin binding domain"/>
    <property type="match status" value="4"/>
</dbReference>
<dbReference type="InterPro" id="IPR000674">
    <property type="entry name" value="Ald_Oxase/Xan_DH_a/b"/>
</dbReference>
<evidence type="ECO:0000313" key="4">
    <source>
        <dbReference type="EMBL" id="URI11010.1"/>
    </source>
</evidence>
<keyword evidence="1" id="KW-0500">Molybdenum</keyword>
<gene>
    <name evidence="4" type="ORF">MW290_18750</name>
</gene>
<evidence type="ECO:0000256" key="2">
    <source>
        <dbReference type="ARBA" id="ARBA00023002"/>
    </source>
</evidence>
<dbReference type="SUPFAM" id="SSF54665">
    <property type="entry name" value="CO dehydrogenase molybdoprotein N-domain-like"/>
    <property type="match status" value="1"/>
</dbReference>
<reference evidence="4" key="1">
    <citation type="submission" date="2022-05" db="EMBL/GenBank/DDBJ databases">
        <title>An RpoN-dependent PEP-CTERM gene is involved in floc formation of an Aquincola tertiaricarbonis strain.</title>
        <authorList>
            <person name="Qiu D."/>
            <person name="Xia M."/>
        </authorList>
    </citation>
    <scope>NUCLEOTIDE SEQUENCE</scope>
    <source>
        <strain evidence="4">RN12</strain>
    </source>
</reference>
<dbReference type="Proteomes" id="UP001056201">
    <property type="component" value="Chromosome 2"/>
</dbReference>
<proteinExistence type="predicted"/>
<evidence type="ECO:0000313" key="5">
    <source>
        <dbReference type="Proteomes" id="UP001056201"/>
    </source>
</evidence>
<accession>A0ABY4SFV0</accession>
<dbReference type="PANTHER" id="PTHR11908:SF132">
    <property type="entry name" value="ALDEHYDE OXIDASE 1-RELATED"/>
    <property type="match status" value="1"/>
</dbReference>
<dbReference type="InterPro" id="IPR016208">
    <property type="entry name" value="Ald_Oxase/xanthine_DH-like"/>
</dbReference>
<dbReference type="Pfam" id="PF20256">
    <property type="entry name" value="MoCoBD_2"/>
    <property type="match status" value="1"/>
</dbReference>
<dbReference type="InterPro" id="IPR046867">
    <property type="entry name" value="AldOxase/xan_DH_MoCoBD2"/>
</dbReference>
<dbReference type="Gene3D" id="3.90.1170.50">
    <property type="entry name" value="Aldehyde oxidase/xanthine dehydrogenase, a/b hammerhead"/>
    <property type="match status" value="1"/>
</dbReference>
<dbReference type="Pfam" id="PF02738">
    <property type="entry name" value="MoCoBD_1"/>
    <property type="match status" value="1"/>
</dbReference>